<dbReference type="Gene3D" id="3.90.230.10">
    <property type="entry name" value="Creatinase/methionine aminopeptidase superfamily"/>
    <property type="match status" value="1"/>
</dbReference>
<sequence>MFNNLLLYLYIFMSSAMTVTKVVNFMINKMLGKLRTLMRTLDQPLQAYIVTNSDPHKNEYLANTYKRLEFISGFSGSSATVIITDNKALLWTDGRYYTQANNELSSDWTLMKSGLVTTPTEGTWLSQNLPKGSIVGVDPQCIDCTIWQTIQNELERGGQKLVPVKKNLIDEVWSDKKPAVLNEIKPLALKYSGKLSGEKVENIRKAMLEKEVDTLIVTALDEIAWLLNLRGSDIEYNPVFFSFVVLSHDSLYFFVDETRITDEIRDHFRNENIDVTIQPYDNVYNFISTLMNCVKKVWVPKTASYLIYSLIPEQKRYCEPSIIALMKAIKNQTEVEYMVNAHIRDGVSLCRLYAWLEEEVPKGGVTELSAAAQLEKYREETDDYIGPSFPTISSSGPNAAVIHYRPSEETNRKITENEIYLCDTGGQWLGGTTDVTRTMHFGIPTQMERECFTRVFKGQTALGTTIFPNKLKGNCLDAIARLALWKVGLDYGHGTGHGIGSYLNVHEGPMGISNRPFPDDPGLQENMFVSNEPGFYLEGKFGIRLENIVHITSAQTPHNFNDRGYLTMDTITLCPIQTKMLLISELTPCEIDYLNSYHKKCFEILGPLLKNKGYEAAYKWLQRETQPI</sequence>
<evidence type="ECO:0000256" key="7">
    <source>
        <dbReference type="SAM" id="Phobius"/>
    </source>
</evidence>
<dbReference type="Proteomes" id="UP001152798">
    <property type="component" value="Chromosome 1"/>
</dbReference>
<keyword evidence="4" id="KW-0378">Hydrolase</keyword>
<feature type="domain" description="Creatinase N-terminal" evidence="9">
    <location>
        <begin position="31"/>
        <end position="169"/>
    </location>
</feature>
<protein>
    <recommendedName>
        <fullName evidence="13">Xaa-Pro aminopeptidase 1</fullName>
    </recommendedName>
</protein>
<dbReference type="InterPro" id="IPR033740">
    <property type="entry name" value="Pept_M24B"/>
</dbReference>
<dbReference type="Pfam" id="PF16188">
    <property type="entry name" value="Peptidase_M24_C"/>
    <property type="match status" value="1"/>
</dbReference>
<evidence type="ECO:0008006" key="13">
    <source>
        <dbReference type="Google" id="ProtNLM"/>
    </source>
</evidence>
<dbReference type="FunFam" id="3.90.230.10:FF:000007">
    <property type="entry name" value="Xaa-Pro aminopeptidase P"/>
    <property type="match status" value="1"/>
</dbReference>
<evidence type="ECO:0000313" key="12">
    <source>
        <dbReference type="Proteomes" id="UP001152798"/>
    </source>
</evidence>
<dbReference type="PANTHER" id="PTHR43763">
    <property type="entry name" value="XAA-PRO AMINOPEPTIDASE 1"/>
    <property type="match status" value="1"/>
</dbReference>
<dbReference type="InterPro" id="IPR036005">
    <property type="entry name" value="Creatinase/aminopeptidase-like"/>
</dbReference>
<evidence type="ECO:0000256" key="2">
    <source>
        <dbReference type="ARBA" id="ARBA00008766"/>
    </source>
</evidence>
<dbReference type="GO" id="GO:0070006">
    <property type="term" value="F:metalloaminopeptidase activity"/>
    <property type="evidence" value="ECO:0007669"/>
    <property type="project" value="InterPro"/>
</dbReference>
<dbReference type="CDD" id="cd01085">
    <property type="entry name" value="APP"/>
    <property type="match status" value="1"/>
</dbReference>
<evidence type="ECO:0000259" key="10">
    <source>
        <dbReference type="Pfam" id="PF16188"/>
    </source>
</evidence>
<evidence type="ECO:0000259" key="8">
    <source>
        <dbReference type="Pfam" id="PF00557"/>
    </source>
</evidence>
<keyword evidence="7" id="KW-0812">Transmembrane</keyword>
<dbReference type="Pfam" id="PF00557">
    <property type="entry name" value="Peptidase_M24"/>
    <property type="match status" value="1"/>
</dbReference>
<dbReference type="GO" id="GO:0005737">
    <property type="term" value="C:cytoplasm"/>
    <property type="evidence" value="ECO:0007669"/>
    <property type="project" value="UniProtKB-ARBA"/>
</dbReference>
<feature type="domain" description="Peptidase M24 C-terminal" evidence="10">
    <location>
        <begin position="565"/>
        <end position="628"/>
    </location>
</feature>
<dbReference type="InterPro" id="IPR000587">
    <property type="entry name" value="Creatinase_N"/>
</dbReference>
<dbReference type="Pfam" id="PF16189">
    <property type="entry name" value="Creatinase_N_2"/>
    <property type="match status" value="1"/>
</dbReference>
<keyword evidence="3 6" id="KW-0479">Metal-binding</keyword>
<keyword evidence="7" id="KW-1133">Transmembrane helix</keyword>
<dbReference type="SUPFAM" id="SSF53092">
    <property type="entry name" value="Creatinase/prolidase N-terminal domain"/>
    <property type="match status" value="2"/>
</dbReference>
<dbReference type="Pfam" id="PF01321">
    <property type="entry name" value="Creatinase_N"/>
    <property type="match status" value="1"/>
</dbReference>
<dbReference type="FunFam" id="3.40.350.10:FF:000003">
    <property type="entry name" value="Xaa-pro aminopeptidase P"/>
    <property type="match status" value="1"/>
</dbReference>
<dbReference type="AlphaFoldDB" id="A0A9P0E8L3"/>
<keyword evidence="7" id="KW-0472">Membrane</keyword>
<dbReference type="PROSITE" id="PS00491">
    <property type="entry name" value="PROLINE_PEPTIDASE"/>
    <property type="match status" value="1"/>
</dbReference>
<keyword evidence="5" id="KW-0464">Manganese</keyword>
<dbReference type="InterPro" id="IPR000994">
    <property type="entry name" value="Pept_M24"/>
</dbReference>
<dbReference type="GO" id="GO:0046872">
    <property type="term" value="F:metal ion binding"/>
    <property type="evidence" value="ECO:0007669"/>
    <property type="project" value="UniProtKB-KW"/>
</dbReference>
<gene>
    <name evidence="11" type="ORF">NEZAVI_LOCUS2796</name>
</gene>
<dbReference type="OrthoDB" id="9995434at2759"/>
<dbReference type="EMBL" id="OV725077">
    <property type="protein sequence ID" value="CAH1391868.1"/>
    <property type="molecule type" value="Genomic_DNA"/>
</dbReference>
<evidence type="ECO:0000256" key="6">
    <source>
        <dbReference type="RuleBase" id="RU000590"/>
    </source>
</evidence>
<dbReference type="SUPFAM" id="SSF55920">
    <property type="entry name" value="Creatinase/aminopeptidase"/>
    <property type="match status" value="1"/>
</dbReference>
<reference evidence="11" key="1">
    <citation type="submission" date="2022-01" db="EMBL/GenBank/DDBJ databases">
        <authorList>
            <person name="King R."/>
        </authorList>
    </citation>
    <scope>NUCLEOTIDE SEQUENCE</scope>
</reference>
<organism evidence="11 12">
    <name type="scientific">Nezara viridula</name>
    <name type="common">Southern green stink bug</name>
    <name type="synonym">Cimex viridulus</name>
    <dbReference type="NCBI Taxonomy" id="85310"/>
    <lineage>
        <taxon>Eukaryota</taxon>
        <taxon>Metazoa</taxon>
        <taxon>Ecdysozoa</taxon>
        <taxon>Arthropoda</taxon>
        <taxon>Hexapoda</taxon>
        <taxon>Insecta</taxon>
        <taxon>Pterygota</taxon>
        <taxon>Neoptera</taxon>
        <taxon>Paraneoptera</taxon>
        <taxon>Hemiptera</taxon>
        <taxon>Heteroptera</taxon>
        <taxon>Panheteroptera</taxon>
        <taxon>Pentatomomorpha</taxon>
        <taxon>Pentatomoidea</taxon>
        <taxon>Pentatomidae</taxon>
        <taxon>Pentatominae</taxon>
        <taxon>Nezara</taxon>
    </lineage>
</organism>
<evidence type="ECO:0000256" key="3">
    <source>
        <dbReference type="ARBA" id="ARBA00022723"/>
    </source>
</evidence>
<feature type="transmembrane region" description="Helical" evidence="7">
    <location>
        <begin position="6"/>
        <end position="27"/>
    </location>
</feature>
<name>A0A9P0E8L3_NEZVI</name>
<keyword evidence="12" id="KW-1185">Reference proteome</keyword>
<evidence type="ECO:0000256" key="1">
    <source>
        <dbReference type="ARBA" id="ARBA00001936"/>
    </source>
</evidence>
<evidence type="ECO:0000313" key="11">
    <source>
        <dbReference type="EMBL" id="CAH1391868.1"/>
    </source>
</evidence>
<dbReference type="InterPro" id="IPR032416">
    <property type="entry name" value="Peptidase_M24_C"/>
</dbReference>
<comment type="cofactor">
    <cofactor evidence="1">
        <name>Mn(2+)</name>
        <dbReference type="ChEBI" id="CHEBI:29035"/>
    </cofactor>
</comment>
<evidence type="ECO:0000256" key="5">
    <source>
        <dbReference type="ARBA" id="ARBA00023211"/>
    </source>
</evidence>
<dbReference type="InterPro" id="IPR050422">
    <property type="entry name" value="X-Pro_aminopeptidase_P"/>
</dbReference>
<accession>A0A9P0E8L3</accession>
<dbReference type="InterPro" id="IPR029149">
    <property type="entry name" value="Creatin/AminoP/Spt16_N"/>
</dbReference>
<dbReference type="Gene3D" id="3.40.350.10">
    <property type="entry name" value="Creatinase/prolidase N-terminal domain"/>
    <property type="match status" value="2"/>
</dbReference>
<evidence type="ECO:0000256" key="4">
    <source>
        <dbReference type="ARBA" id="ARBA00022801"/>
    </source>
</evidence>
<evidence type="ECO:0000259" key="9">
    <source>
        <dbReference type="Pfam" id="PF01321"/>
    </source>
</evidence>
<dbReference type="InterPro" id="IPR001131">
    <property type="entry name" value="Peptidase_M24B_aminopep-P_CS"/>
</dbReference>
<proteinExistence type="inferred from homology"/>
<feature type="domain" description="Peptidase M24" evidence="8">
    <location>
        <begin position="337"/>
        <end position="552"/>
    </location>
</feature>
<comment type="similarity">
    <text evidence="2 6">Belongs to the peptidase M24B family.</text>
</comment>
<dbReference type="PANTHER" id="PTHR43763:SF20">
    <property type="entry name" value="XAA-PRO AMINOPEPTIDASE APEPP"/>
    <property type="match status" value="1"/>
</dbReference>